<evidence type="ECO:0000313" key="2">
    <source>
        <dbReference type="EMBL" id="VFR48112.1"/>
    </source>
</evidence>
<reference evidence="1" key="1">
    <citation type="submission" date="2019-03" db="EMBL/GenBank/DDBJ databases">
        <authorList>
            <person name="Danneels B."/>
        </authorList>
    </citation>
    <scope>NUCLEOTIDE SEQUENCE</scope>
</reference>
<dbReference type="EMBL" id="CAADIH010000027">
    <property type="protein sequence ID" value="VFR48112.1"/>
    <property type="molecule type" value="Genomic_DNA"/>
</dbReference>
<sequence>MADACAMRPIRTDVVNAEAAALYEGALATIADLYAVVVRSGTSIR</sequence>
<evidence type="ECO:0000313" key="1">
    <source>
        <dbReference type="EMBL" id="VFR45288.1"/>
    </source>
</evidence>
<gene>
    <name evidence="1" type="ORF">BER1_4338</name>
    <name evidence="2" type="ORF">BER2_4312</name>
</gene>
<protein>
    <submittedName>
        <fullName evidence="1">Uncharacterized protein</fullName>
    </submittedName>
</protein>
<organism evidence="1">
    <name type="scientific">plant metagenome</name>
    <dbReference type="NCBI Taxonomy" id="1297885"/>
    <lineage>
        <taxon>unclassified sequences</taxon>
        <taxon>metagenomes</taxon>
        <taxon>organismal metagenomes</taxon>
    </lineage>
</organism>
<proteinExistence type="predicted"/>
<name>A0A484R4A4_9ZZZZ</name>
<dbReference type="AlphaFoldDB" id="A0A484R4A4"/>
<dbReference type="EMBL" id="CAADIE010000026">
    <property type="protein sequence ID" value="VFR45288.1"/>
    <property type="molecule type" value="Genomic_DNA"/>
</dbReference>
<accession>A0A484R4A4</accession>